<keyword evidence="1" id="KW-0614">Plasmid</keyword>
<dbReference type="Proteomes" id="UP001354989">
    <property type="component" value="Plasmid pPP2"/>
</dbReference>
<sequence>MNIDYTNHRVGSVQAERKFTALDPNYVKIDELQTHDLLYIIKNFSKIISYYKNGRTSNLYIDNILKDEIFVLAEIINFEDHILSEKFISSFEKFKKFNRPEKKDKYKNLCFTSIFEGAKTLNKWVIFLKENYPVYNKESNILSTIRESISNKIAPLWATFIQMYEPKFIEDFDLCWKETHETSQNKNINIEDIFSNIIDVFIQLKQTAPSLLLYSLNENTHKPHISLLLTFLEFYKLPQKQINKLGLIHLEHYYKKILQQSPYSHQPDRTYIQINLDRGAKAVRIKQSTPFVAGETKEGKKLLYRAEYPTIISQTKAVQGIVFHKSSSIKLYLGEELQLVNGLYNTQFNILDYEQKSPTKQAIAIPPFGEEQQKDSDQSFQMEKANMGLAIASPIFRLSEGERHICIRFILTESSFIHFKQLLSKLKSEEKESEDSLYAKAILEIFDLYITSPSGWHTVSEQKVNVHTHDCCLEINLYLKSTDPKWGDYNADIHSKGKAKNFPMIYLKVRSDNYIYGYSLLQPLQFSSIKIKANVQAVTQMNIFNQIGRVNHESPFQAFGPTPKKGAYLLIGNNEIFNKKLDSLSVNIYWFQLPETAEGLFGIYKNYPQKWDNRSFKGNIYILQDGKWVILPQGSQYFFQTTDAQYPDPQAKGPLQKYTQWKFDQLSKLEIPHQFDNINQQGSYDKLSKRGFIKIELDQPNEGFGHLVYPAILTEITTHNAQTSFFKKAKKKAVPDHPYTPQIEGISIDYTTSQEIHGLNEAFVNGRKNLNFELYHFHPYGHERVFPNNNSIAPTFLPQINYDGALHIALENINPPETINLFFEMTEASNATSEDNPPYIEWAFLSENKWHQISSDAILLDTTQGFLKTGIIQVNIQQNIPQKHTIFDQQYFWIRASATGNIHVSSKIKQISTQFISLKADSNTNIGEKYTSQQLPPYQIKRGLTHIKGIRNIKQPLPSYDGVPEEQYKNFTFRIAERLRHKQRAITCWDFERLVLEKFQQINQVQCLPNLSTKNAEVTNAVLIIVSPYTIQNNKLVSSELLFQIKAYLCKLTSSFCQIEVSNPTYEKIKVLTSVKFKEGHHNGASILKLHQEISAFIDGPSVNDRPLNLGGHLNMTDLKSYLGTLPYVNYLTKFSIVQTAQKYNGQYTLIDTARMKGDQLKATHPWSILISADNHQIELISDEYDTSAQQAGISHLALGDDFIIEQ</sequence>
<protein>
    <recommendedName>
        <fullName evidence="3">Baseplate protein J-like domain-containing protein</fullName>
    </recommendedName>
</protein>
<dbReference type="EMBL" id="AP025294">
    <property type="protein sequence ID" value="BDD01353.1"/>
    <property type="molecule type" value="Genomic_DNA"/>
</dbReference>
<gene>
    <name evidence="1" type="ORF">PEPS_36330</name>
</gene>
<name>A0ABN6LDV6_9BACT</name>
<evidence type="ECO:0008006" key="3">
    <source>
        <dbReference type="Google" id="ProtNLM"/>
    </source>
</evidence>
<geneLocation type="plasmid" evidence="1 2">
    <name>pPP2</name>
</geneLocation>
<dbReference type="RefSeq" id="WP_338398667.1">
    <property type="nucleotide sequence ID" value="NZ_AP025294.1"/>
</dbReference>
<evidence type="ECO:0000313" key="2">
    <source>
        <dbReference type="Proteomes" id="UP001354989"/>
    </source>
</evidence>
<accession>A0ABN6LDV6</accession>
<evidence type="ECO:0000313" key="1">
    <source>
        <dbReference type="EMBL" id="BDD01353.1"/>
    </source>
</evidence>
<keyword evidence="2" id="KW-1185">Reference proteome</keyword>
<proteinExistence type="predicted"/>
<reference evidence="1 2" key="1">
    <citation type="submission" date="2021-12" db="EMBL/GenBank/DDBJ databases">
        <title>Genome sequencing of bacteria with rrn-lacking chromosome and rrn-plasmid.</title>
        <authorList>
            <person name="Anda M."/>
            <person name="Iwasaki W."/>
        </authorList>
    </citation>
    <scope>NUCLEOTIDE SEQUENCE [LARGE SCALE GENOMIC DNA]</scope>
    <source>
        <strain evidence="1 2">NBRC 101262</strain>
        <plasmid evidence="1 2">pPP2</plasmid>
    </source>
</reference>
<organism evidence="1 2">
    <name type="scientific">Persicobacter psychrovividus</name>
    <dbReference type="NCBI Taxonomy" id="387638"/>
    <lineage>
        <taxon>Bacteria</taxon>
        <taxon>Pseudomonadati</taxon>
        <taxon>Bacteroidota</taxon>
        <taxon>Cytophagia</taxon>
        <taxon>Cytophagales</taxon>
        <taxon>Persicobacteraceae</taxon>
        <taxon>Persicobacter</taxon>
    </lineage>
</organism>